<name>A0A7W7YEE8_9BACT</name>
<evidence type="ECO:0000256" key="1">
    <source>
        <dbReference type="SAM" id="SignalP"/>
    </source>
</evidence>
<keyword evidence="1" id="KW-0732">Signal</keyword>
<accession>A0A7W7YEE8</accession>
<dbReference type="RefSeq" id="WP_184342686.1">
    <property type="nucleotide sequence ID" value="NZ_JACHIG010000010.1"/>
</dbReference>
<sequence length="183" mass="20249">MKTFPLIIFGIAALAQWAAPLSQIWTHEQVLAQGTLIRLKCQAPDPYDPLRGRYLAVRPVLREATLPAGLKLQKGMQVYALLTPGADGIATISALSLTPPADGAYIRLRAGYVYSDKASIEWPFDRFYVNEKLAPEADKWFAENIRGDKGITAEVRVLNGRAVLADLSLDGKPFREILKERAK</sequence>
<dbReference type="Proteomes" id="UP000590740">
    <property type="component" value="Unassembled WGS sequence"/>
</dbReference>
<reference evidence="2 3" key="1">
    <citation type="submission" date="2020-08" db="EMBL/GenBank/DDBJ databases">
        <title>Genomic Encyclopedia of Type Strains, Phase IV (KMG-IV): sequencing the most valuable type-strain genomes for metagenomic binning, comparative biology and taxonomic classification.</title>
        <authorList>
            <person name="Goeker M."/>
        </authorList>
    </citation>
    <scope>NUCLEOTIDE SEQUENCE [LARGE SCALE GENOMIC DNA]</scope>
    <source>
        <strain evidence="2 3">DSM 12252</strain>
    </source>
</reference>
<proteinExistence type="predicted"/>
<feature type="signal peptide" evidence="1">
    <location>
        <begin position="1"/>
        <end position="18"/>
    </location>
</feature>
<dbReference type="AlphaFoldDB" id="A0A7W7YEE8"/>
<comment type="caution">
    <text evidence="2">The sequence shown here is derived from an EMBL/GenBank/DDBJ whole genome shotgun (WGS) entry which is preliminary data.</text>
</comment>
<organism evidence="2 3">
    <name type="scientific">Prosthecobacter vanneervenii</name>
    <dbReference type="NCBI Taxonomy" id="48466"/>
    <lineage>
        <taxon>Bacteria</taxon>
        <taxon>Pseudomonadati</taxon>
        <taxon>Verrucomicrobiota</taxon>
        <taxon>Verrucomicrobiia</taxon>
        <taxon>Verrucomicrobiales</taxon>
        <taxon>Verrucomicrobiaceae</taxon>
        <taxon>Prosthecobacter</taxon>
    </lineage>
</organism>
<evidence type="ECO:0000313" key="2">
    <source>
        <dbReference type="EMBL" id="MBB5034661.1"/>
    </source>
</evidence>
<dbReference type="EMBL" id="JACHIG010000010">
    <property type="protein sequence ID" value="MBB5034661.1"/>
    <property type="molecule type" value="Genomic_DNA"/>
</dbReference>
<evidence type="ECO:0000313" key="3">
    <source>
        <dbReference type="Proteomes" id="UP000590740"/>
    </source>
</evidence>
<dbReference type="InterPro" id="IPR025833">
    <property type="entry name" value="GDYXXLXY"/>
</dbReference>
<keyword evidence="3" id="KW-1185">Reference proteome</keyword>
<feature type="chain" id="PRO_5031573072" evidence="1">
    <location>
        <begin position="19"/>
        <end position="183"/>
    </location>
</feature>
<protein>
    <submittedName>
        <fullName evidence="2">Putative membrane-anchored protein</fullName>
    </submittedName>
</protein>
<gene>
    <name evidence="2" type="ORF">HNQ65_004266</name>
</gene>
<dbReference type="Pfam" id="PF14345">
    <property type="entry name" value="GDYXXLXY"/>
    <property type="match status" value="1"/>
</dbReference>